<dbReference type="InterPro" id="IPR012349">
    <property type="entry name" value="Split_barrel_FMN-bd"/>
</dbReference>
<evidence type="ECO:0000313" key="1">
    <source>
        <dbReference type="EMBL" id="OAT70263.1"/>
    </source>
</evidence>
<protein>
    <recommendedName>
        <fullName evidence="3">Nitroreductase</fullName>
    </recommendedName>
</protein>
<dbReference type="AlphaFoldDB" id="A0A179VGU7"/>
<organism evidence="1 2">
    <name type="scientific">Mycobacteroides immunogenum</name>
    <dbReference type="NCBI Taxonomy" id="83262"/>
    <lineage>
        <taxon>Bacteria</taxon>
        <taxon>Bacillati</taxon>
        <taxon>Actinomycetota</taxon>
        <taxon>Actinomycetes</taxon>
        <taxon>Mycobacteriales</taxon>
        <taxon>Mycobacteriaceae</taxon>
        <taxon>Mycobacteroides</taxon>
    </lineage>
</organism>
<reference evidence="1 2" key="1">
    <citation type="submission" date="2016-01" db="EMBL/GenBank/DDBJ databases">
        <title>Mycobacterium immunogenum strain CD11_6 genome sequencing and assembly.</title>
        <authorList>
            <person name="Kaur G."/>
            <person name="Nair G.R."/>
            <person name="Mayilraj S."/>
        </authorList>
    </citation>
    <scope>NUCLEOTIDE SEQUENCE [LARGE SCALE GENOMIC DNA]</scope>
    <source>
        <strain evidence="1 2">CD11-6</strain>
    </source>
</reference>
<evidence type="ECO:0000313" key="2">
    <source>
        <dbReference type="Proteomes" id="UP000186919"/>
    </source>
</evidence>
<dbReference type="RefSeq" id="WP_081271862.1">
    <property type="nucleotide sequence ID" value="NZ_LQYE01000001.1"/>
</dbReference>
<dbReference type="Gene3D" id="2.30.110.10">
    <property type="entry name" value="Electron Transport, Fmn-binding Protein, Chain A"/>
    <property type="match status" value="1"/>
</dbReference>
<dbReference type="GO" id="GO:0016491">
    <property type="term" value="F:oxidoreductase activity"/>
    <property type="evidence" value="ECO:0007669"/>
    <property type="project" value="InterPro"/>
</dbReference>
<evidence type="ECO:0008006" key="3">
    <source>
        <dbReference type="Google" id="ProtNLM"/>
    </source>
</evidence>
<comment type="caution">
    <text evidence="1">The sequence shown here is derived from an EMBL/GenBank/DDBJ whole genome shotgun (WGS) entry which is preliminary data.</text>
</comment>
<dbReference type="NCBIfam" id="TIGR00026">
    <property type="entry name" value="hi_GC_TIGR00026"/>
    <property type="match status" value="1"/>
</dbReference>
<proteinExistence type="predicted"/>
<gene>
    <name evidence="1" type="ORF">AWB85_02515</name>
</gene>
<name>A0A179VGU7_9MYCO</name>
<sequence>MLVALAVIGVIAAVPLTLFSLVVAGIRLQNRPILNAIRRFNRAVTNPRIMSTAGTDATSTAVIRHIGRRSGHAYETPVEAFNAPDGTVLILLPYGQSADWVRNVTARDGAELLRAGEQLRLSHPRVVPTAEVRTQLPAKEQRMMRLFNVPECLQLTREPERA</sequence>
<accession>A0A179VGU7</accession>
<dbReference type="Proteomes" id="UP000186919">
    <property type="component" value="Unassembled WGS sequence"/>
</dbReference>
<dbReference type="InterPro" id="IPR004378">
    <property type="entry name" value="F420H2_quin_Rdtase"/>
</dbReference>
<dbReference type="EMBL" id="LQYE01000001">
    <property type="protein sequence ID" value="OAT70263.1"/>
    <property type="molecule type" value="Genomic_DNA"/>
</dbReference>